<feature type="compositionally biased region" description="Basic and acidic residues" evidence="1">
    <location>
        <begin position="58"/>
        <end position="69"/>
    </location>
</feature>
<evidence type="ECO:0000256" key="1">
    <source>
        <dbReference type="SAM" id="MobiDB-lite"/>
    </source>
</evidence>
<sequence length="155" mass="17052">LVSATARTIFALEALHTGKLFGRFDYTQLYELIARNTSPTQAGPGQPGLSPGSRCPRSARERVVSDEIPPKSSHQETSWSSFQPQRQFGLRSFQVPRARPKTRPRAGPRRNGLLLSGPATRRLSRRRSPALSACACSGALQACFLRGGRFPTFRS</sequence>
<feature type="non-terminal residue" evidence="2">
    <location>
        <position position="1"/>
    </location>
</feature>
<feature type="compositionally biased region" description="Polar residues" evidence="1">
    <location>
        <begin position="75"/>
        <end position="86"/>
    </location>
</feature>
<feature type="region of interest" description="Disordered" evidence="1">
    <location>
        <begin position="37"/>
        <end position="119"/>
    </location>
</feature>
<protein>
    <submittedName>
        <fullName evidence="2">Uncharacterized protein</fullName>
    </submittedName>
</protein>
<dbReference type="AlphaFoldDB" id="A0A061RYH1"/>
<organism evidence="2">
    <name type="scientific">Tetraselmis sp. GSL018</name>
    <dbReference type="NCBI Taxonomy" id="582737"/>
    <lineage>
        <taxon>Eukaryota</taxon>
        <taxon>Viridiplantae</taxon>
        <taxon>Chlorophyta</taxon>
        <taxon>core chlorophytes</taxon>
        <taxon>Chlorodendrophyceae</taxon>
        <taxon>Chlorodendrales</taxon>
        <taxon>Chlorodendraceae</taxon>
        <taxon>Tetraselmis</taxon>
    </lineage>
</organism>
<name>A0A061RYH1_9CHLO</name>
<feature type="compositionally biased region" description="Basic residues" evidence="1">
    <location>
        <begin position="98"/>
        <end position="108"/>
    </location>
</feature>
<reference evidence="2" key="1">
    <citation type="submission" date="2014-05" db="EMBL/GenBank/DDBJ databases">
        <title>The transcriptome of the halophilic microalga Tetraselmis sp. GSL018 isolated from the Great Salt Lake, Utah.</title>
        <authorList>
            <person name="Jinkerson R.E."/>
            <person name="D'Adamo S."/>
            <person name="Posewitz M.C."/>
        </authorList>
    </citation>
    <scope>NUCLEOTIDE SEQUENCE</scope>
    <source>
        <strain evidence="2">GSL018</strain>
    </source>
</reference>
<dbReference type="EMBL" id="GBEZ01009918">
    <property type="protein sequence ID" value="JAC75705.1"/>
    <property type="molecule type" value="Transcribed_RNA"/>
</dbReference>
<gene>
    <name evidence="2" type="ORF">TSPGSL018_22296</name>
</gene>
<proteinExistence type="predicted"/>
<feature type="non-terminal residue" evidence="2">
    <location>
        <position position="155"/>
    </location>
</feature>
<evidence type="ECO:0000313" key="2">
    <source>
        <dbReference type="EMBL" id="JAC75705.1"/>
    </source>
</evidence>
<accession>A0A061RYH1</accession>